<keyword evidence="8 9" id="KW-0067">ATP-binding</keyword>
<evidence type="ECO:0000256" key="9">
    <source>
        <dbReference type="HAMAP-Rule" id="MF_00005"/>
    </source>
</evidence>
<feature type="binding site" evidence="9">
    <location>
        <begin position="12"/>
        <end position="20"/>
    </location>
    <ligand>
        <name>ATP</name>
        <dbReference type="ChEBI" id="CHEBI:30616"/>
    </ligand>
</feature>
<dbReference type="InterPro" id="IPR018223">
    <property type="entry name" value="Arginosuc_synth_CS"/>
</dbReference>
<dbReference type="PROSITE" id="PS00565">
    <property type="entry name" value="ARGININOSUCCIN_SYN_2"/>
    <property type="match status" value="1"/>
</dbReference>
<feature type="domain" description="Arginosuccinate synthase C-terminal" evidence="11">
    <location>
        <begin position="188"/>
        <end position="403"/>
    </location>
</feature>
<comment type="catalytic activity">
    <reaction evidence="9">
        <text>L-citrulline + L-aspartate + ATP = 2-(N(omega)-L-arginino)succinate + AMP + diphosphate + H(+)</text>
        <dbReference type="Rhea" id="RHEA:10932"/>
        <dbReference type="ChEBI" id="CHEBI:15378"/>
        <dbReference type="ChEBI" id="CHEBI:29991"/>
        <dbReference type="ChEBI" id="CHEBI:30616"/>
        <dbReference type="ChEBI" id="CHEBI:33019"/>
        <dbReference type="ChEBI" id="CHEBI:57472"/>
        <dbReference type="ChEBI" id="CHEBI:57743"/>
        <dbReference type="ChEBI" id="CHEBI:456215"/>
        <dbReference type="EC" id="6.3.4.5"/>
    </reaction>
</comment>
<keyword evidence="4 9" id="KW-0055">Arginine biosynthesis</keyword>
<feature type="binding site" evidence="9">
    <location>
        <position position="132"/>
    </location>
    <ligand>
        <name>L-citrulline</name>
        <dbReference type="ChEBI" id="CHEBI:57743"/>
    </ligand>
</feature>
<dbReference type="InterPro" id="IPR048268">
    <property type="entry name" value="Arginosuc_syn_C"/>
</dbReference>
<feature type="binding site" evidence="9">
    <location>
        <position position="39"/>
    </location>
    <ligand>
        <name>ATP</name>
        <dbReference type="ChEBI" id="CHEBI:30616"/>
    </ligand>
</feature>
<evidence type="ECO:0000256" key="6">
    <source>
        <dbReference type="ARBA" id="ARBA00022605"/>
    </source>
</evidence>
<dbReference type="NCBIfam" id="TIGR00032">
    <property type="entry name" value="argG"/>
    <property type="match status" value="1"/>
</dbReference>
<evidence type="ECO:0000256" key="4">
    <source>
        <dbReference type="ARBA" id="ARBA00022571"/>
    </source>
</evidence>
<gene>
    <name evidence="9" type="primary">argG</name>
    <name evidence="12" type="ORF">CP960_09520</name>
</gene>
<feature type="binding site" evidence="9">
    <location>
        <position position="122"/>
    </location>
    <ligand>
        <name>ATP</name>
        <dbReference type="ChEBI" id="CHEBI:30616"/>
    </ligand>
</feature>
<feature type="binding site" evidence="9">
    <location>
        <position position="128"/>
    </location>
    <ligand>
        <name>L-citrulline</name>
        <dbReference type="ChEBI" id="CHEBI:57743"/>
    </ligand>
</feature>
<evidence type="ECO:0000313" key="12">
    <source>
        <dbReference type="EMBL" id="PKI80376.1"/>
    </source>
</evidence>
<comment type="caution">
    <text evidence="12">The sequence shown here is derived from an EMBL/GenBank/DDBJ whole genome shotgun (WGS) entry which is preliminary data.</text>
</comment>
<protein>
    <recommendedName>
        <fullName evidence="3 9">Argininosuccinate synthase</fullName>
        <ecNumber evidence="3 9">6.3.4.5</ecNumber>
    </recommendedName>
    <alternativeName>
        <fullName evidence="9">Citrulline--aspartate ligase</fullName>
    </alternativeName>
</protein>
<dbReference type="SUPFAM" id="SSF52402">
    <property type="entry name" value="Adenine nucleotide alpha hydrolases-like"/>
    <property type="match status" value="1"/>
</dbReference>
<dbReference type="GO" id="GO:0000053">
    <property type="term" value="P:argininosuccinate metabolic process"/>
    <property type="evidence" value="ECO:0007669"/>
    <property type="project" value="TreeGrafter"/>
</dbReference>
<feature type="binding site" evidence="9">
    <location>
        <position position="198"/>
    </location>
    <ligand>
        <name>L-citrulline</name>
        <dbReference type="ChEBI" id="CHEBI:57743"/>
    </ligand>
</feature>
<feature type="domain" description="Arginosuccinate synthase-like N-terminal" evidence="10">
    <location>
        <begin position="8"/>
        <end position="170"/>
    </location>
</feature>
<feature type="binding site" evidence="9">
    <location>
        <position position="286"/>
    </location>
    <ligand>
        <name>L-citrulline</name>
        <dbReference type="ChEBI" id="CHEBI:57743"/>
    </ligand>
</feature>
<comment type="subcellular location">
    <subcellularLocation>
        <location evidence="9">Cytoplasm</location>
    </subcellularLocation>
</comment>
<dbReference type="Gene3D" id="1.20.5.470">
    <property type="entry name" value="Single helix bin"/>
    <property type="match status" value="1"/>
</dbReference>
<organism evidence="12 13">
    <name type="scientific">Malaciobacter halophilus</name>
    <dbReference type="NCBI Taxonomy" id="197482"/>
    <lineage>
        <taxon>Bacteria</taxon>
        <taxon>Pseudomonadati</taxon>
        <taxon>Campylobacterota</taxon>
        <taxon>Epsilonproteobacteria</taxon>
        <taxon>Campylobacterales</taxon>
        <taxon>Arcobacteraceae</taxon>
        <taxon>Malaciobacter</taxon>
    </lineage>
</organism>
<evidence type="ECO:0000259" key="11">
    <source>
        <dbReference type="Pfam" id="PF20979"/>
    </source>
</evidence>
<dbReference type="GO" id="GO:0004055">
    <property type="term" value="F:argininosuccinate synthase activity"/>
    <property type="evidence" value="ECO:0007669"/>
    <property type="project" value="UniProtKB-UniRule"/>
</dbReference>
<feature type="binding site" evidence="9">
    <location>
        <position position="92"/>
    </location>
    <ligand>
        <name>L-citrulline</name>
        <dbReference type="ChEBI" id="CHEBI:57743"/>
    </ligand>
</feature>
<dbReference type="HAMAP" id="MF_00005">
    <property type="entry name" value="Arg_succ_synth_type1"/>
    <property type="match status" value="1"/>
</dbReference>
<comment type="subunit">
    <text evidence="2 9">Homotetramer.</text>
</comment>
<dbReference type="PANTHER" id="PTHR11587:SF2">
    <property type="entry name" value="ARGININOSUCCINATE SYNTHASE"/>
    <property type="match status" value="1"/>
</dbReference>
<dbReference type="GO" id="GO:0006526">
    <property type="term" value="P:L-arginine biosynthetic process"/>
    <property type="evidence" value="ECO:0007669"/>
    <property type="project" value="UniProtKB-UniRule"/>
</dbReference>
<dbReference type="CDD" id="cd01999">
    <property type="entry name" value="ASS"/>
    <property type="match status" value="1"/>
</dbReference>
<dbReference type="EC" id="6.3.4.5" evidence="3 9"/>
<dbReference type="SUPFAM" id="SSF69864">
    <property type="entry name" value="Argininosuccinate synthetase, C-terminal domain"/>
    <property type="match status" value="1"/>
</dbReference>
<feature type="binding site" evidence="9">
    <location>
        <position position="124"/>
    </location>
    <ligand>
        <name>L-aspartate</name>
        <dbReference type="ChEBI" id="CHEBI:29991"/>
    </ligand>
</feature>
<feature type="binding site" evidence="9">
    <location>
        <position position="97"/>
    </location>
    <ligand>
        <name>L-citrulline</name>
        <dbReference type="ChEBI" id="CHEBI:57743"/>
    </ligand>
</feature>
<dbReference type="Gene3D" id="3.90.1260.10">
    <property type="entry name" value="Argininosuccinate synthetase, chain A, domain 2"/>
    <property type="match status" value="1"/>
</dbReference>
<dbReference type="GO" id="GO:0000050">
    <property type="term" value="P:urea cycle"/>
    <property type="evidence" value="ECO:0007669"/>
    <property type="project" value="TreeGrafter"/>
</dbReference>
<dbReference type="NCBIfam" id="NF001770">
    <property type="entry name" value="PRK00509.1"/>
    <property type="match status" value="1"/>
</dbReference>
<dbReference type="InterPro" id="IPR048267">
    <property type="entry name" value="Arginosuc_syn_N"/>
</dbReference>
<name>A0A2N1J1F7_9BACT</name>
<comment type="pathway">
    <text evidence="1 9">Amino-acid biosynthesis; L-arginine biosynthesis; L-arginine from L-ornithine and carbamoyl phosphate: step 2/3.</text>
</comment>
<reference evidence="12 13" key="1">
    <citation type="submission" date="2017-09" db="EMBL/GenBank/DDBJ databases">
        <title>Genomics of the genus Arcobacter.</title>
        <authorList>
            <person name="Perez-Cataluna A."/>
            <person name="Figueras M.J."/>
            <person name="Salas-Masso N."/>
        </authorList>
    </citation>
    <scope>NUCLEOTIDE SEQUENCE [LARGE SCALE GENOMIC DNA]</scope>
    <source>
        <strain evidence="12 13">DSM 18005</strain>
    </source>
</reference>
<keyword evidence="9" id="KW-0963">Cytoplasm</keyword>
<evidence type="ECO:0000256" key="5">
    <source>
        <dbReference type="ARBA" id="ARBA00022598"/>
    </source>
</evidence>
<accession>A0A2N1J1F7</accession>
<dbReference type="InterPro" id="IPR001518">
    <property type="entry name" value="Arginosuc_synth"/>
</dbReference>
<feature type="binding site" evidence="9">
    <location>
        <position position="128"/>
    </location>
    <ligand>
        <name>L-aspartate</name>
        <dbReference type="ChEBI" id="CHEBI:29991"/>
    </ligand>
</feature>
<dbReference type="PROSITE" id="PS00564">
    <property type="entry name" value="ARGININOSUCCIN_SYN_1"/>
    <property type="match status" value="1"/>
</dbReference>
<dbReference type="GO" id="GO:0005524">
    <property type="term" value="F:ATP binding"/>
    <property type="evidence" value="ECO:0007669"/>
    <property type="project" value="UniProtKB-UniRule"/>
</dbReference>
<dbReference type="Proteomes" id="UP000233248">
    <property type="component" value="Unassembled WGS sequence"/>
</dbReference>
<evidence type="ECO:0000313" key="13">
    <source>
        <dbReference type="Proteomes" id="UP000233248"/>
    </source>
</evidence>
<evidence type="ECO:0000259" key="10">
    <source>
        <dbReference type="Pfam" id="PF00764"/>
    </source>
</evidence>
<keyword evidence="6 9" id="KW-0028">Amino-acid biosynthesis</keyword>
<sequence>MSTKEVKKVVLAYSGGLDTSIILKWLQDEYNAEVITFTADLGQGEEVEPARQKALDMGIKPENIFILDIKEEFVKDYVFPMFRANAIYEGEYLLGTSIARPLISKKQIEIAEKTGADAVAHGATGKGNDQVRFELGYLGLNPEITVIAPWREWDLNSREKLLVYAKKHGINIDKKHVDENGNPAVSPYSMDANLLHISYEGLALEDPSKEPDKSMWLWTNSLEDAPNTPEYITISYKNGDPIAINGEQMSPATILKTLNEYGNKHGIGRIDIVENRYVGMKARGCYETPGGTIMLKAHRAIESITLDREAAHLKDELMPKYAKLIYNGYWFSKEREMLQAAIDDTQKNVQGTVKLKLYKGNVIVAGRESEKSLFSEAHSTFEEDEVYNQKDAEGFIKLNALRFIIAGQTQNK</sequence>
<dbReference type="AlphaFoldDB" id="A0A2N1J1F7"/>
<feature type="binding site" evidence="9">
    <location>
        <position position="129"/>
    </location>
    <ligand>
        <name>L-aspartate</name>
        <dbReference type="ChEBI" id="CHEBI:29991"/>
    </ligand>
</feature>
<dbReference type="OrthoDB" id="9801641at2"/>
<dbReference type="RefSeq" id="WP_101185183.1">
    <property type="nucleotide sequence ID" value="NZ_CP031218.1"/>
</dbReference>
<dbReference type="GO" id="GO:0005737">
    <property type="term" value="C:cytoplasm"/>
    <property type="evidence" value="ECO:0007669"/>
    <property type="project" value="UniProtKB-SubCell"/>
</dbReference>
<dbReference type="InterPro" id="IPR024074">
    <property type="entry name" value="AS_cat/multimer_dom_body"/>
</dbReference>
<evidence type="ECO:0000256" key="8">
    <source>
        <dbReference type="ARBA" id="ARBA00022840"/>
    </source>
</evidence>
<dbReference type="InterPro" id="IPR014729">
    <property type="entry name" value="Rossmann-like_a/b/a_fold"/>
</dbReference>
<keyword evidence="7 9" id="KW-0547">Nucleotide-binding</keyword>
<dbReference type="Pfam" id="PF20979">
    <property type="entry name" value="Arginosuc_syn_C"/>
    <property type="match status" value="1"/>
</dbReference>
<feature type="binding site" evidence="9">
    <location>
        <position position="274"/>
    </location>
    <ligand>
        <name>L-citrulline</name>
        <dbReference type="ChEBI" id="CHEBI:57743"/>
    </ligand>
</feature>
<dbReference type="EMBL" id="NXIF01000036">
    <property type="protein sequence ID" value="PKI80376.1"/>
    <property type="molecule type" value="Genomic_DNA"/>
</dbReference>
<dbReference type="FunFam" id="3.40.50.620:FF:000019">
    <property type="entry name" value="Argininosuccinate synthase"/>
    <property type="match status" value="1"/>
</dbReference>
<comment type="similarity">
    <text evidence="9">Belongs to the argininosuccinate synthase family. Type 1 subfamily.</text>
</comment>
<evidence type="ECO:0000256" key="3">
    <source>
        <dbReference type="ARBA" id="ARBA00012286"/>
    </source>
</evidence>
<dbReference type="Gene3D" id="3.40.50.620">
    <property type="entry name" value="HUPs"/>
    <property type="match status" value="1"/>
</dbReference>
<proteinExistence type="inferred from homology"/>
<dbReference type="PANTHER" id="PTHR11587">
    <property type="entry name" value="ARGININOSUCCINATE SYNTHASE"/>
    <property type="match status" value="1"/>
</dbReference>
<evidence type="ECO:0000256" key="7">
    <source>
        <dbReference type="ARBA" id="ARBA00022741"/>
    </source>
</evidence>
<keyword evidence="13" id="KW-1185">Reference proteome</keyword>
<keyword evidence="5 9" id="KW-0436">Ligase</keyword>
<feature type="binding site" evidence="9">
    <location>
        <position position="189"/>
    </location>
    <ligand>
        <name>L-citrulline</name>
        <dbReference type="ChEBI" id="CHEBI:57743"/>
    </ligand>
</feature>
<dbReference type="InterPro" id="IPR023434">
    <property type="entry name" value="Arginosuc_synth_type_1_subfam"/>
</dbReference>
<dbReference type="FunFam" id="3.90.1260.10:FF:000007">
    <property type="entry name" value="Argininosuccinate synthase"/>
    <property type="match status" value="1"/>
</dbReference>
<dbReference type="UniPathway" id="UPA00068">
    <property type="reaction ID" value="UER00113"/>
</dbReference>
<evidence type="ECO:0000256" key="1">
    <source>
        <dbReference type="ARBA" id="ARBA00004967"/>
    </source>
</evidence>
<evidence type="ECO:0000256" key="2">
    <source>
        <dbReference type="ARBA" id="ARBA00011881"/>
    </source>
</evidence>
<dbReference type="KEGG" id="ahs:AHALO_1309"/>
<dbReference type="Pfam" id="PF00764">
    <property type="entry name" value="Arginosuc_synth"/>
    <property type="match status" value="1"/>
</dbReference>